<dbReference type="AlphaFoldDB" id="A0AAE7B744"/>
<dbReference type="Proteomes" id="UP000503482">
    <property type="component" value="Chromosome"/>
</dbReference>
<dbReference type="RefSeq" id="WP_128358991.1">
    <property type="nucleotide sequence ID" value="NZ_CP053840.1"/>
</dbReference>
<dbReference type="KEGG" id="avp:AVENP_0983"/>
<protein>
    <submittedName>
        <fullName evidence="1">Uncharacterized protein</fullName>
    </submittedName>
</protein>
<gene>
    <name evidence="1" type="ORF">AVENP_0983</name>
</gene>
<organism evidence="1 2">
    <name type="scientific">Arcobacter venerupis</name>
    <dbReference type="NCBI Taxonomy" id="1054033"/>
    <lineage>
        <taxon>Bacteria</taxon>
        <taxon>Pseudomonadati</taxon>
        <taxon>Campylobacterota</taxon>
        <taxon>Epsilonproteobacteria</taxon>
        <taxon>Campylobacterales</taxon>
        <taxon>Arcobacteraceae</taxon>
        <taxon>Arcobacter</taxon>
    </lineage>
</organism>
<sequence>MTNKRKVTSILMALTLGSVSGHYIDDIVEKYNLQTNRYPMEIEHEILSGCIGIYNESIPIDIYIKKTKICICALEETEVNYSYTSFINDNNNFFNIFELKKRECM</sequence>
<evidence type="ECO:0000313" key="1">
    <source>
        <dbReference type="EMBL" id="QKF66539.1"/>
    </source>
</evidence>
<reference evidence="1 2" key="1">
    <citation type="submission" date="2020-05" db="EMBL/GenBank/DDBJ databases">
        <title>Complete genome sequencing of Campylobacter and Arcobacter type strains.</title>
        <authorList>
            <person name="Miller W.G."/>
            <person name="Yee E."/>
        </authorList>
    </citation>
    <scope>NUCLEOTIDE SEQUENCE [LARGE SCALE GENOMIC DNA]</scope>
    <source>
        <strain evidence="1 2">LMG 26156</strain>
    </source>
</reference>
<name>A0AAE7B744_9BACT</name>
<evidence type="ECO:0000313" key="2">
    <source>
        <dbReference type="Proteomes" id="UP000503482"/>
    </source>
</evidence>
<accession>A0AAE7B744</accession>
<proteinExistence type="predicted"/>
<dbReference type="EMBL" id="CP053840">
    <property type="protein sequence ID" value="QKF66539.1"/>
    <property type="molecule type" value="Genomic_DNA"/>
</dbReference>
<keyword evidence="2" id="KW-1185">Reference proteome</keyword>